<sequence length="189" mass="21069">MAIGEDVTERHALQEHLRYQARHDPLTELPNRRHLLQQLTAVIAESTDIEEVGLCCIDLDHFKQVNDKYGHRTGDQVLAAVAHWLRDSLDDDRCLIARIGGDEFVVMIPPPADNERVTVVADRLRGAFARPVIVKHHQLDISASIGAVVTPVAGADPEWLLDAADTMLWKAKLEAKGKLDSPHRARSRS</sequence>
<organism evidence="2 3">
    <name type="scientific">Nocardia africana</name>
    <dbReference type="NCBI Taxonomy" id="134964"/>
    <lineage>
        <taxon>Bacteria</taxon>
        <taxon>Bacillati</taxon>
        <taxon>Actinomycetota</taxon>
        <taxon>Actinomycetes</taxon>
        <taxon>Mycobacteriales</taxon>
        <taxon>Nocardiaceae</taxon>
        <taxon>Nocardia</taxon>
    </lineage>
</organism>
<keyword evidence="2" id="KW-0548">Nucleotidyltransferase</keyword>
<gene>
    <name evidence="2" type="ORF">ACFYTH_35175</name>
</gene>
<dbReference type="NCBIfam" id="TIGR00254">
    <property type="entry name" value="GGDEF"/>
    <property type="match status" value="1"/>
</dbReference>
<proteinExistence type="predicted"/>
<dbReference type="GO" id="GO:0052621">
    <property type="term" value="F:diguanylate cyclase activity"/>
    <property type="evidence" value="ECO:0007669"/>
    <property type="project" value="UniProtKB-EC"/>
</dbReference>
<protein>
    <submittedName>
        <fullName evidence="2">Diguanylate cyclase domain-containing protein</fullName>
        <ecNumber evidence="2">2.7.7.65</ecNumber>
    </submittedName>
</protein>
<dbReference type="EC" id="2.7.7.65" evidence="2"/>
<dbReference type="PANTHER" id="PTHR46663">
    <property type="entry name" value="DIGUANYLATE CYCLASE DGCT-RELATED"/>
    <property type="match status" value="1"/>
</dbReference>
<dbReference type="InterPro" id="IPR029787">
    <property type="entry name" value="Nucleotide_cyclase"/>
</dbReference>
<feature type="domain" description="GGDEF" evidence="1">
    <location>
        <begin position="50"/>
        <end position="184"/>
    </location>
</feature>
<dbReference type="Gene3D" id="3.30.70.270">
    <property type="match status" value="1"/>
</dbReference>
<dbReference type="Pfam" id="PF00990">
    <property type="entry name" value="GGDEF"/>
    <property type="match status" value="1"/>
</dbReference>
<dbReference type="SMART" id="SM00267">
    <property type="entry name" value="GGDEF"/>
    <property type="match status" value="1"/>
</dbReference>
<name>A0ABW6NW13_9NOCA</name>
<dbReference type="EMBL" id="JBIALX010000033">
    <property type="protein sequence ID" value="MFF0458617.1"/>
    <property type="molecule type" value="Genomic_DNA"/>
</dbReference>
<dbReference type="InterPro" id="IPR000160">
    <property type="entry name" value="GGDEF_dom"/>
</dbReference>
<dbReference type="SUPFAM" id="SSF55073">
    <property type="entry name" value="Nucleotide cyclase"/>
    <property type="match status" value="1"/>
</dbReference>
<evidence type="ECO:0000313" key="3">
    <source>
        <dbReference type="Proteomes" id="UP001601521"/>
    </source>
</evidence>
<dbReference type="CDD" id="cd01949">
    <property type="entry name" value="GGDEF"/>
    <property type="match status" value="1"/>
</dbReference>
<dbReference type="RefSeq" id="WP_387256256.1">
    <property type="nucleotide sequence ID" value="NZ_JBIALX010000033.1"/>
</dbReference>
<dbReference type="InterPro" id="IPR043128">
    <property type="entry name" value="Rev_trsase/Diguanyl_cyclase"/>
</dbReference>
<comment type="caution">
    <text evidence="2">The sequence shown here is derived from an EMBL/GenBank/DDBJ whole genome shotgun (WGS) entry which is preliminary data.</text>
</comment>
<dbReference type="InterPro" id="IPR052163">
    <property type="entry name" value="DGC-Regulatory_Protein"/>
</dbReference>
<dbReference type="PROSITE" id="PS50887">
    <property type="entry name" value="GGDEF"/>
    <property type="match status" value="1"/>
</dbReference>
<dbReference type="Proteomes" id="UP001601521">
    <property type="component" value="Unassembled WGS sequence"/>
</dbReference>
<accession>A0ABW6NW13</accession>
<keyword evidence="2" id="KW-0808">Transferase</keyword>
<reference evidence="2 3" key="1">
    <citation type="submission" date="2024-10" db="EMBL/GenBank/DDBJ databases">
        <title>The Natural Products Discovery Center: Release of the First 8490 Sequenced Strains for Exploring Actinobacteria Biosynthetic Diversity.</title>
        <authorList>
            <person name="Kalkreuter E."/>
            <person name="Kautsar S.A."/>
            <person name="Yang D."/>
            <person name="Bader C.D."/>
            <person name="Teijaro C.N."/>
            <person name="Fluegel L."/>
            <person name="Davis C.M."/>
            <person name="Simpson J.R."/>
            <person name="Lauterbach L."/>
            <person name="Steele A.D."/>
            <person name="Gui C."/>
            <person name="Meng S."/>
            <person name="Li G."/>
            <person name="Viehrig K."/>
            <person name="Ye F."/>
            <person name="Su P."/>
            <person name="Kiefer A.F."/>
            <person name="Nichols A."/>
            <person name="Cepeda A.J."/>
            <person name="Yan W."/>
            <person name="Fan B."/>
            <person name="Jiang Y."/>
            <person name="Adhikari A."/>
            <person name="Zheng C.-J."/>
            <person name="Schuster L."/>
            <person name="Cowan T.M."/>
            <person name="Smanski M.J."/>
            <person name="Chevrette M.G."/>
            <person name="De Carvalho L.P.S."/>
            <person name="Shen B."/>
        </authorList>
    </citation>
    <scope>NUCLEOTIDE SEQUENCE [LARGE SCALE GENOMIC DNA]</scope>
    <source>
        <strain evidence="2 3">NPDC004550</strain>
    </source>
</reference>
<dbReference type="PANTHER" id="PTHR46663:SF2">
    <property type="entry name" value="GGDEF DOMAIN-CONTAINING PROTEIN"/>
    <property type="match status" value="1"/>
</dbReference>
<keyword evidence="3" id="KW-1185">Reference proteome</keyword>
<evidence type="ECO:0000313" key="2">
    <source>
        <dbReference type="EMBL" id="MFF0458617.1"/>
    </source>
</evidence>
<evidence type="ECO:0000259" key="1">
    <source>
        <dbReference type="PROSITE" id="PS50887"/>
    </source>
</evidence>